<evidence type="ECO:0000256" key="1">
    <source>
        <dbReference type="SAM" id="SignalP"/>
    </source>
</evidence>
<dbReference type="Pfam" id="PF11790">
    <property type="entry name" value="Glyco_hydro_cc"/>
    <property type="match status" value="1"/>
</dbReference>
<dbReference type="InterPro" id="IPR024655">
    <property type="entry name" value="Asl1_glyco_hydro_catalytic"/>
</dbReference>
<organism evidence="3 4">
    <name type="scientific">Caballeronia humi</name>
    <dbReference type="NCBI Taxonomy" id="326474"/>
    <lineage>
        <taxon>Bacteria</taxon>
        <taxon>Pseudomonadati</taxon>
        <taxon>Pseudomonadota</taxon>
        <taxon>Betaproteobacteria</taxon>
        <taxon>Burkholderiales</taxon>
        <taxon>Burkholderiaceae</taxon>
        <taxon>Caballeronia</taxon>
    </lineage>
</organism>
<protein>
    <submittedName>
        <fullName evidence="3">Glycosyl hydrolase catalytic core</fullName>
    </submittedName>
</protein>
<feature type="chain" id="PRO_5011109818" evidence="1">
    <location>
        <begin position="29"/>
        <end position="366"/>
    </location>
</feature>
<keyword evidence="4" id="KW-1185">Reference proteome</keyword>
<accession>A0A158GP97</accession>
<dbReference type="PROSITE" id="PS51257">
    <property type="entry name" value="PROKAR_LIPOPROTEIN"/>
    <property type="match status" value="1"/>
</dbReference>
<dbReference type="PROSITE" id="PS51318">
    <property type="entry name" value="TAT"/>
    <property type="match status" value="1"/>
</dbReference>
<dbReference type="GO" id="GO:0016787">
    <property type="term" value="F:hydrolase activity"/>
    <property type="evidence" value="ECO:0007669"/>
    <property type="project" value="UniProtKB-KW"/>
</dbReference>
<name>A0A158GP97_9BURK</name>
<dbReference type="AlphaFoldDB" id="A0A158GP97"/>
<proteinExistence type="predicted"/>
<dbReference type="Proteomes" id="UP000054977">
    <property type="component" value="Unassembled WGS sequence"/>
</dbReference>
<dbReference type="SUPFAM" id="SSF51445">
    <property type="entry name" value="(Trans)glycosidases"/>
    <property type="match status" value="1"/>
</dbReference>
<dbReference type="InterPro" id="IPR006311">
    <property type="entry name" value="TAT_signal"/>
</dbReference>
<reference evidence="3" key="1">
    <citation type="submission" date="2016-01" db="EMBL/GenBank/DDBJ databases">
        <authorList>
            <person name="Peeters C."/>
        </authorList>
    </citation>
    <scope>NUCLEOTIDE SEQUENCE [LARGE SCALE GENOMIC DNA]</scope>
    <source>
        <strain evidence="3">LMG 22934</strain>
    </source>
</reference>
<dbReference type="Gene3D" id="3.20.20.80">
    <property type="entry name" value="Glycosidases"/>
    <property type="match status" value="1"/>
</dbReference>
<evidence type="ECO:0000259" key="2">
    <source>
        <dbReference type="Pfam" id="PF11790"/>
    </source>
</evidence>
<feature type="domain" description="Asl1-like glycosyl hydrolase catalytic" evidence="2">
    <location>
        <begin position="249"/>
        <end position="318"/>
    </location>
</feature>
<feature type="signal peptide" evidence="1">
    <location>
        <begin position="1"/>
        <end position="28"/>
    </location>
</feature>
<dbReference type="InterPro" id="IPR017853">
    <property type="entry name" value="GH"/>
</dbReference>
<sequence length="366" mass="39642">MHAMARIPASRRQFLALLLSGAGSAALAACGGESLVEDAIADTDSPGKTTKEFVSPPKLFYGVNGHMAWGEGIYWMLPPAWQLALLQDLGVTNYRCDVADHGMAAYLAAALTGPFAGSGISILPVINPRSAHWDPYSSEAEGYLLGYRLASRITKPLQGVVTHIECGNELDTIGLKIAGDGSLTSDWNPAQWQSFRGVIHGMIAGVKSIDPTIKCGVNVGIPMAYRALQMLWTGVWPDGTAEGRSGAGQVRWDFTTYHWYKSSGNIQCGGRNHACVDILQTLKDSFNVPIWLTEFGWSGSMDTPQSAADYVLTALAQYWSIREKYNIESVMLYSVIDGSYGLIQSDGITKNPAYDAYKDFIVANPV</sequence>
<comment type="caution">
    <text evidence="3">The sequence shown here is derived from an EMBL/GenBank/DDBJ whole genome shotgun (WGS) entry which is preliminary data.</text>
</comment>
<evidence type="ECO:0000313" key="4">
    <source>
        <dbReference type="Proteomes" id="UP000054977"/>
    </source>
</evidence>
<dbReference type="EMBL" id="FCNW02000008">
    <property type="protein sequence ID" value="SAL33651.1"/>
    <property type="molecule type" value="Genomic_DNA"/>
</dbReference>
<evidence type="ECO:0000313" key="3">
    <source>
        <dbReference type="EMBL" id="SAL33651.1"/>
    </source>
</evidence>
<keyword evidence="3" id="KW-0378">Hydrolase</keyword>
<gene>
    <name evidence="3" type="ORF">AWB65_02294</name>
</gene>
<keyword evidence="1" id="KW-0732">Signal</keyword>